<gene>
    <name evidence="1" type="ORF">NWE73_13395</name>
</gene>
<comment type="caution">
    <text evidence="1">The sequence shown here is derived from an EMBL/GenBank/DDBJ whole genome shotgun (WGS) entry which is preliminary data.</text>
</comment>
<organism evidence="1 2">
    <name type="scientific">Bdellovibrio svalbardensis</name>
    <dbReference type="NCBI Taxonomy" id="2972972"/>
    <lineage>
        <taxon>Bacteria</taxon>
        <taxon>Pseudomonadati</taxon>
        <taxon>Bdellovibrionota</taxon>
        <taxon>Bdellovibrionia</taxon>
        <taxon>Bdellovibrionales</taxon>
        <taxon>Pseudobdellovibrionaceae</taxon>
        <taxon>Bdellovibrio</taxon>
    </lineage>
</organism>
<evidence type="ECO:0000313" key="1">
    <source>
        <dbReference type="EMBL" id="MDG0817370.1"/>
    </source>
</evidence>
<name>A0ABT6DMP7_9BACT</name>
<proteinExistence type="predicted"/>
<dbReference type="Proteomes" id="UP001152321">
    <property type="component" value="Unassembled WGS sequence"/>
</dbReference>
<accession>A0ABT6DMP7</accession>
<sequence length="238" mass="27058">MKLINLIFIAGSVTSLSWGAVHVISRELAAQQSEKCIQIFHDSKKEARGVLKYLQGFPDYTQYVKSIDQYERGDIEKCQATIYIGSKEESLVPRAFTDDYVKTSKNVAWLGYNIWQLGDQFERVFGLRYIGFALPHPSLGSEIIYKGQSYKKRSMARKQVELLAVNSLKFEILAEIRSDQSREVIPYVVRAKNRFYYADVPAEYLTHTEHASIFADILAEMVGVPAQNKARSISSNAL</sequence>
<dbReference type="EMBL" id="JANRMI010000004">
    <property type="protein sequence ID" value="MDG0817370.1"/>
    <property type="molecule type" value="Genomic_DNA"/>
</dbReference>
<reference evidence="1" key="1">
    <citation type="submission" date="2022-08" db="EMBL/GenBank/DDBJ databases">
        <title>Novel Bdellovibrio Species Isolated from Svalbard: Designation Bdellovibrio svalbardensis.</title>
        <authorList>
            <person name="Mitchell R.J."/>
            <person name="Choi S.Y."/>
        </authorList>
    </citation>
    <scope>NUCLEOTIDE SEQUENCE</scope>
    <source>
        <strain evidence="1">PAP01</strain>
    </source>
</reference>
<keyword evidence="2" id="KW-1185">Reference proteome</keyword>
<evidence type="ECO:0000313" key="2">
    <source>
        <dbReference type="Proteomes" id="UP001152321"/>
    </source>
</evidence>
<protein>
    <submittedName>
        <fullName evidence="1">Uncharacterized protein</fullName>
    </submittedName>
</protein>
<dbReference type="RefSeq" id="WP_277578845.1">
    <property type="nucleotide sequence ID" value="NZ_JANRMI010000004.1"/>
</dbReference>